<reference evidence="2 3" key="1">
    <citation type="submission" date="2018-04" db="EMBL/GenBank/DDBJ databases">
        <title>The genome of golden apple snail Pomacea canaliculata provides insight into stress tolerance and invasive adaptation.</title>
        <authorList>
            <person name="Liu C."/>
            <person name="Liu B."/>
            <person name="Ren Y."/>
            <person name="Zhang Y."/>
            <person name="Wang H."/>
            <person name="Li S."/>
            <person name="Jiang F."/>
            <person name="Yin L."/>
            <person name="Zhang G."/>
            <person name="Qian W."/>
            <person name="Fan W."/>
        </authorList>
    </citation>
    <scope>NUCLEOTIDE SEQUENCE [LARGE SCALE GENOMIC DNA]</scope>
    <source>
        <strain evidence="2">SZHN2017</strain>
        <tissue evidence="2">Muscle</tissue>
    </source>
</reference>
<comment type="caution">
    <text evidence="2">The sequence shown here is derived from an EMBL/GenBank/DDBJ whole genome shotgun (WGS) entry which is preliminary data.</text>
</comment>
<evidence type="ECO:0000313" key="2">
    <source>
        <dbReference type="EMBL" id="PVD21154.1"/>
    </source>
</evidence>
<name>A0A2T7NJ15_POMCA</name>
<accession>A0A2T7NJ15</accession>
<proteinExistence type="predicted"/>
<organism evidence="2 3">
    <name type="scientific">Pomacea canaliculata</name>
    <name type="common">Golden apple snail</name>
    <dbReference type="NCBI Taxonomy" id="400727"/>
    <lineage>
        <taxon>Eukaryota</taxon>
        <taxon>Metazoa</taxon>
        <taxon>Spiralia</taxon>
        <taxon>Lophotrochozoa</taxon>
        <taxon>Mollusca</taxon>
        <taxon>Gastropoda</taxon>
        <taxon>Caenogastropoda</taxon>
        <taxon>Architaenioglossa</taxon>
        <taxon>Ampullarioidea</taxon>
        <taxon>Ampullariidae</taxon>
        <taxon>Pomacea</taxon>
    </lineage>
</organism>
<evidence type="ECO:0000313" key="3">
    <source>
        <dbReference type="Proteomes" id="UP000245119"/>
    </source>
</evidence>
<gene>
    <name evidence="2" type="ORF">C0Q70_19321</name>
</gene>
<sequence length="97" mass="10268">MTTIESPEETLTELRVTEAVVRVVVLSPPTGPDTKGTWQCPPTAEEEMGEDPQPSCGGGGGQRRVRSARYATVWTATSPRAASAGRCAGFLRPPPTL</sequence>
<keyword evidence="3" id="KW-1185">Reference proteome</keyword>
<dbReference type="EMBL" id="PZQS01000012">
    <property type="protein sequence ID" value="PVD21154.1"/>
    <property type="molecule type" value="Genomic_DNA"/>
</dbReference>
<feature type="region of interest" description="Disordered" evidence="1">
    <location>
        <begin position="27"/>
        <end position="64"/>
    </location>
</feature>
<protein>
    <submittedName>
        <fullName evidence="2">Uncharacterized protein</fullName>
    </submittedName>
</protein>
<evidence type="ECO:0000256" key="1">
    <source>
        <dbReference type="SAM" id="MobiDB-lite"/>
    </source>
</evidence>
<dbReference type="AlphaFoldDB" id="A0A2T7NJ15"/>
<dbReference type="Proteomes" id="UP000245119">
    <property type="component" value="Linkage Group LG12"/>
</dbReference>